<dbReference type="EMBL" id="AAZO01005933">
    <property type="status" value="NOT_ANNOTATED_CDS"/>
    <property type="molecule type" value="Genomic_DNA"/>
</dbReference>
<evidence type="ECO:0000313" key="4">
    <source>
        <dbReference type="EnsemblMetazoa" id="PHUM490210-PA"/>
    </source>
</evidence>
<dbReference type="GeneID" id="8235733"/>
<dbReference type="VEuPathDB" id="VectorBase:PHUM490210"/>
<evidence type="ECO:0000256" key="2">
    <source>
        <dbReference type="SAM" id="SignalP"/>
    </source>
</evidence>
<reference evidence="4" key="3">
    <citation type="submission" date="2021-02" db="UniProtKB">
        <authorList>
            <consortium name="EnsemblMetazoa"/>
        </authorList>
    </citation>
    <scope>IDENTIFICATION</scope>
    <source>
        <strain evidence="4">USDA</strain>
    </source>
</reference>
<accession>E0VWQ6</accession>
<protein>
    <submittedName>
        <fullName evidence="3 4">Uncharacterized protein</fullName>
    </submittedName>
</protein>
<dbReference type="CTD" id="8235733"/>
<feature type="signal peptide" evidence="2">
    <location>
        <begin position="1"/>
        <end position="29"/>
    </location>
</feature>
<keyword evidence="2" id="KW-0732">Signal</keyword>
<gene>
    <name evidence="4" type="primary">8235733</name>
    <name evidence="3" type="ORF">Phum_PHUM490210</name>
</gene>
<feature type="region of interest" description="Disordered" evidence="1">
    <location>
        <begin position="61"/>
        <end position="80"/>
    </location>
</feature>
<feature type="chain" id="PRO_5014570241" evidence="2">
    <location>
        <begin position="30"/>
        <end position="125"/>
    </location>
</feature>
<dbReference type="HOGENOM" id="CLU_1995325_0_0_1"/>
<dbReference type="AlphaFoldDB" id="E0VWQ6"/>
<organism>
    <name type="scientific">Pediculus humanus subsp. corporis</name>
    <name type="common">Body louse</name>
    <dbReference type="NCBI Taxonomy" id="121224"/>
    <lineage>
        <taxon>Eukaryota</taxon>
        <taxon>Metazoa</taxon>
        <taxon>Ecdysozoa</taxon>
        <taxon>Arthropoda</taxon>
        <taxon>Hexapoda</taxon>
        <taxon>Insecta</taxon>
        <taxon>Pterygota</taxon>
        <taxon>Neoptera</taxon>
        <taxon>Paraneoptera</taxon>
        <taxon>Psocodea</taxon>
        <taxon>Troctomorpha</taxon>
        <taxon>Phthiraptera</taxon>
        <taxon>Anoplura</taxon>
        <taxon>Pediculidae</taxon>
        <taxon>Pediculus</taxon>
    </lineage>
</organism>
<keyword evidence="5" id="KW-1185">Reference proteome</keyword>
<evidence type="ECO:0000313" key="3">
    <source>
        <dbReference type="EMBL" id="EEB17812.1"/>
    </source>
</evidence>
<evidence type="ECO:0000256" key="1">
    <source>
        <dbReference type="SAM" id="MobiDB-lite"/>
    </source>
</evidence>
<dbReference type="InParanoid" id="E0VWQ6"/>
<dbReference type="RefSeq" id="XP_002430550.1">
    <property type="nucleotide sequence ID" value="XM_002430505.1"/>
</dbReference>
<dbReference type="EMBL" id="DS235823">
    <property type="protein sequence ID" value="EEB17812.1"/>
    <property type="molecule type" value="Genomic_DNA"/>
</dbReference>
<dbReference type="KEGG" id="phu:Phum_PHUM490210"/>
<reference evidence="3" key="1">
    <citation type="submission" date="2007-04" db="EMBL/GenBank/DDBJ databases">
        <title>Annotation of Pediculus humanus corporis strain USDA.</title>
        <authorList>
            <person name="Kirkness E."/>
            <person name="Hannick L."/>
            <person name="Hass B."/>
            <person name="Bruggner R."/>
            <person name="Lawson D."/>
            <person name="Bidwell S."/>
            <person name="Joardar V."/>
            <person name="Caler E."/>
            <person name="Walenz B."/>
            <person name="Inman J."/>
            <person name="Schobel S."/>
            <person name="Galinsky K."/>
            <person name="Amedeo P."/>
            <person name="Strausberg R."/>
        </authorList>
    </citation>
    <scope>NUCLEOTIDE SEQUENCE</scope>
    <source>
        <strain evidence="3">USDA</strain>
    </source>
</reference>
<sequence>MIYYNKHQTYLPPLIICLLLIAQANYLSGHRSRHTDIESSDDKKTNSDSFGTKTKGKHWTEKWETNHYKNGEKKKTRENVQKEPYLDEKIKWKINEDRNNNQNLRVSFIFPPFRNPPPFVAPLCF</sequence>
<name>E0VWQ6_PEDHC</name>
<evidence type="ECO:0000313" key="5">
    <source>
        <dbReference type="Proteomes" id="UP000009046"/>
    </source>
</evidence>
<reference evidence="3" key="2">
    <citation type="submission" date="2007-04" db="EMBL/GenBank/DDBJ databases">
        <title>The genome of the human body louse.</title>
        <authorList>
            <consortium name="The Human Body Louse Genome Consortium"/>
            <person name="Kirkness E."/>
            <person name="Walenz B."/>
            <person name="Hass B."/>
            <person name="Bruggner R."/>
            <person name="Strausberg R."/>
        </authorList>
    </citation>
    <scope>NUCLEOTIDE SEQUENCE</scope>
    <source>
        <strain evidence="3">USDA</strain>
    </source>
</reference>
<proteinExistence type="predicted"/>
<feature type="compositionally biased region" description="Basic and acidic residues" evidence="1">
    <location>
        <begin position="34"/>
        <end position="46"/>
    </location>
</feature>
<dbReference type="EnsemblMetazoa" id="PHUM490210-RA">
    <property type="protein sequence ID" value="PHUM490210-PA"/>
    <property type="gene ID" value="PHUM490210"/>
</dbReference>
<feature type="region of interest" description="Disordered" evidence="1">
    <location>
        <begin position="31"/>
        <end position="56"/>
    </location>
</feature>
<dbReference type="Proteomes" id="UP000009046">
    <property type="component" value="Unassembled WGS sequence"/>
</dbReference>